<keyword evidence="1" id="KW-0812">Transmembrane</keyword>
<protein>
    <recommendedName>
        <fullName evidence="2">Fibronectin type-III domain-containing protein</fullName>
    </recommendedName>
</protein>
<evidence type="ECO:0000313" key="4">
    <source>
        <dbReference type="Proteomes" id="UP000596742"/>
    </source>
</evidence>
<feature type="transmembrane region" description="Helical" evidence="1">
    <location>
        <begin position="451"/>
        <end position="478"/>
    </location>
</feature>
<name>A0A8B6FDX1_MYTGA</name>
<dbReference type="SMART" id="SM00060">
    <property type="entry name" value="FN3"/>
    <property type="match status" value="3"/>
</dbReference>
<sequence length="546" mass="61013">MSYTLTISELVINPVTVNVPSYVIGNNAALRNGHRYTLTVKAHSNSLESAEYTEEFRTVITRPNPPILQSCTEIVSTSIDLVWQEPLYPNGDVQYYLIDTNGLSAPPQINTSTSVATYKVDPLLEATYYCFNVRTVNDGAENIQVSVTSNQLCCTTKAASSSEPTSVTTNVLSSRNISVSWNYPANPKGDIFGYRLRLRVNDICQVEIIFYCSECPNAQNIPYKDCGANKQRQTIILNKNQINTTISYVVEQLLPYTKYDVWIAAHSAANDGMRHESEVQTISEVPQKPLSVAALVQSSREITVTWSQPIPRPGVTTYHLLPPQIKGDSEQSNMSPLVRTNQAAPGKVTSFLIRRPTNILTTMEVSWAIPSLQERNGIIKEYTISHNVSGTTTVETIAADSEVFQKLYSITPDRHYQVEIYAVNSINQVGEKERKIYYASSKIKRETDTEFSIGTVVGAAVGCLVLGVLVTVILFCLIMKRRRNETSKESRSRHVLDDPHLGDQYEDLGMDNISSYQELGVKENPNVYEQIGRLHTADKHYENMLT</sequence>
<evidence type="ECO:0000256" key="1">
    <source>
        <dbReference type="SAM" id="Phobius"/>
    </source>
</evidence>
<dbReference type="AlphaFoldDB" id="A0A8B6FDX1"/>
<dbReference type="PANTHER" id="PTHR46957">
    <property type="entry name" value="CYTOKINE RECEPTOR"/>
    <property type="match status" value="1"/>
</dbReference>
<dbReference type="PANTHER" id="PTHR46957:SF3">
    <property type="entry name" value="CYTOKINE RECEPTOR"/>
    <property type="match status" value="1"/>
</dbReference>
<dbReference type="GO" id="GO:0016020">
    <property type="term" value="C:membrane"/>
    <property type="evidence" value="ECO:0007669"/>
    <property type="project" value="UniProtKB-SubCell"/>
</dbReference>
<evidence type="ECO:0000259" key="2">
    <source>
        <dbReference type="PROSITE" id="PS50853"/>
    </source>
</evidence>
<dbReference type="PROSITE" id="PS50853">
    <property type="entry name" value="FN3"/>
    <property type="match status" value="2"/>
</dbReference>
<dbReference type="Pfam" id="PF00041">
    <property type="entry name" value="fn3"/>
    <property type="match status" value="2"/>
</dbReference>
<dbReference type="InterPro" id="IPR013783">
    <property type="entry name" value="Ig-like_fold"/>
</dbReference>
<dbReference type="SUPFAM" id="SSF49265">
    <property type="entry name" value="Fibronectin type III"/>
    <property type="match status" value="3"/>
</dbReference>
<dbReference type="InterPro" id="IPR003961">
    <property type="entry name" value="FN3_dom"/>
</dbReference>
<dbReference type="CDD" id="cd00063">
    <property type="entry name" value="FN3"/>
    <property type="match status" value="2"/>
</dbReference>
<reference evidence="3" key="1">
    <citation type="submission" date="2018-11" db="EMBL/GenBank/DDBJ databases">
        <authorList>
            <person name="Alioto T."/>
            <person name="Alioto T."/>
        </authorList>
    </citation>
    <scope>NUCLEOTIDE SEQUENCE</scope>
</reference>
<comment type="caution">
    <text evidence="3">The sequence shown here is derived from an EMBL/GenBank/DDBJ whole genome shotgun (WGS) entry which is preliminary data.</text>
</comment>
<accession>A0A8B6FDX1</accession>
<dbReference type="InterPro" id="IPR036116">
    <property type="entry name" value="FN3_sf"/>
</dbReference>
<keyword evidence="1" id="KW-1133">Transmembrane helix</keyword>
<gene>
    <name evidence="3" type="ORF">MGAL_10B024845</name>
</gene>
<dbReference type="InterPro" id="IPR050713">
    <property type="entry name" value="RTP_Phos/Ushers"/>
</dbReference>
<dbReference type="OrthoDB" id="6129861at2759"/>
<dbReference type="EMBL" id="UYJE01006741">
    <property type="protein sequence ID" value="VDI48495.1"/>
    <property type="molecule type" value="Genomic_DNA"/>
</dbReference>
<organism evidence="3 4">
    <name type="scientific">Mytilus galloprovincialis</name>
    <name type="common">Mediterranean mussel</name>
    <dbReference type="NCBI Taxonomy" id="29158"/>
    <lineage>
        <taxon>Eukaryota</taxon>
        <taxon>Metazoa</taxon>
        <taxon>Spiralia</taxon>
        <taxon>Lophotrochozoa</taxon>
        <taxon>Mollusca</taxon>
        <taxon>Bivalvia</taxon>
        <taxon>Autobranchia</taxon>
        <taxon>Pteriomorphia</taxon>
        <taxon>Mytilida</taxon>
        <taxon>Mytiloidea</taxon>
        <taxon>Mytilidae</taxon>
        <taxon>Mytilinae</taxon>
        <taxon>Mytilus</taxon>
    </lineage>
</organism>
<evidence type="ECO:0000313" key="3">
    <source>
        <dbReference type="EMBL" id="VDI48495.1"/>
    </source>
</evidence>
<proteinExistence type="predicted"/>
<feature type="domain" description="Fibronectin type-III" evidence="2">
    <location>
        <begin position="62"/>
        <end position="159"/>
    </location>
</feature>
<keyword evidence="4" id="KW-1185">Reference proteome</keyword>
<dbReference type="Gene3D" id="2.60.40.10">
    <property type="entry name" value="Immunoglobulins"/>
    <property type="match status" value="3"/>
</dbReference>
<keyword evidence="1" id="KW-0472">Membrane</keyword>
<dbReference type="Proteomes" id="UP000596742">
    <property type="component" value="Unassembled WGS sequence"/>
</dbReference>
<feature type="domain" description="Fibronectin type-III" evidence="2">
    <location>
        <begin position="163"/>
        <end position="288"/>
    </location>
</feature>